<gene>
    <name evidence="3" type="ORF">G9272_25225</name>
</gene>
<feature type="compositionally biased region" description="Gly residues" evidence="1">
    <location>
        <begin position="117"/>
        <end position="130"/>
    </location>
</feature>
<dbReference type="AlphaFoldDB" id="A0A6M4WRK2"/>
<evidence type="ECO:0000256" key="1">
    <source>
        <dbReference type="SAM" id="MobiDB-lite"/>
    </source>
</evidence>
<evidence type="ECO:0000313" key="4">
    <source>
        <dbReference type="Proteomes" id="UP000502665"/>
    </source>
</evidence>
<proteinExistence type="predicted"/>
<keyword evidence="2" id="KW-0472">Membrane</keyword>
<feature type="compositionally biased region" description="Low complexity" evidence="1">
    <location>
        <begin position="105"/>
        <end position="116"/>
    </location>
</feature>
<dbReference type="Proteomes" id="UP000502665">
    <property type="component" value="Chromosome"/>
</dbReference>
<feature type="compositionally biased region" description="Low complexity" evidence="1">
    <location>
        <begin position="199"/>
        <end position="215"/>
    </location>
</feature>
<protein>
    <submittedName>
        <fullName evidence="3">Uncharacterized protein</fullName>
    </submittedName>
</protein>
<accession>A0A6M4WRK2</accession>
<feature type="transmembrane region" description="Helical" evidence="2">
    <location>
        <begin position="306"/>
        <end position="326"/>
    </location>
</feature>
<dbReference type="EMBL" id="CP049838">
    <property type="protein sequence ID" value="QJT03174.1"/>
    <property type="molecule type" value="Genomic_DNA"/>
</dbReference>
<feature type="compositionally biased region" description="Low complexity" evidence="1">
    <location>
        <begin position="163"/>
        <end position="183"/>
    </location>
</feature>
<sequence>MTETTTEPVAHPAATAPPPTPAPPRETPPASAAQPTPVHTPGGIPVLPLALSGTNGAVGAVSTVALVGGGPVALAVAAGGAAVLGTAAAVRARRTNREHRKANPGTSGRRSAAAGRSTGGTSAGGRGRGTGSKPPNGAGKSGALRGTAVTGGRHTARHASRPTTSRAAGASGAGRTAGARTGAGRVGQVRALRRTGKEQAPTRSAARQQTTTARRAVADARRNARATGRANKANGSKGWAGRAAGWAGGKTASGTRALVNKARKARDRSTDAQVGAKRAQVRKAPARRKARWGLLKSAARFQGRRLLAALVSGAAGVLGCLTTPLGRKLGWRWLMHPGRRLYRRLMGAAHAQRAVRDAAIRARQAEEEAATEEDPNEIGDRVARPAHLIPTAPTAGQEIHVSGFKFEEAAAEMENAARTYEPDGNMEVLAMIDNLPTALLSIANTFRILAERSDDEFAFEKDVAAGFDDIHRTLLNAVDAGETLVPLFRQVHEQDIARHEDPRNGTAAEKGWNV</sequence>
<feature type="compositionally biased region" description="Low complexity" evidence="1">
    <location>
        <begin position="225"/>
        <end position="252"/>
    </location>
</feature>
<dbReference type="RefSeq" id="WP_171398645.1">
    <property type="nucleotide sequence ID" value="NZ_CP049838.1"/>
</dbReference>
<feature type="compositionally biased region" description="Basic residues" evidence="1">
    <location>
        <begin position="92"/>
        <end position="102"/>
    </location>
</feature>
<evidence type="ECO:0000256" key="2">
    <source>
        <dbReference type="SAM" id="Phobius"/>
    </source>
</evidence>
<name>A0A6M4WRK2_9ACTN</name>
<keyword evidence="2" id="KW-1133">Transmembrane helix</keyword>
<feature type="region of interest" description="Disordered" evidence="1">
    <location>
        <begin position="92"/>
        <end position="285"/>
    </location>
</feature>
<evidence type="ECO:0000313" key="3">
    <source>
        <dbReference type="EMBL" id="QJT03174.1"/>
    </source>
</evidence>
<keyword evidence="2" id="KW-0812">Transmembrane</keyword>
<keyword evidence="4" id="KW-1185">Reference proteome</keyword>
<feature type="transmembrane region" description="Helical" evidence="2">
    <location>
        <begin position="72"/>
        <end position="90"/>
    </location>
</feature>
<feature type="compositionally biased region" description="Low complexity" evidence="1">
    <location>
        <begin position="1"/>
        <end position="14"/>
    </location>
</feature>
<reference evidence="3" key="1">
    <citation type="submission" date="2020-03" db="EMBL/GenBank/DDBJ databases">
        <title>Molecular networking-based the target discovery of potent antiproliferative macrolactams: 5/6/7/16 polycyclic ansamycins and glycosylated trienomycin from Streptomyces cacaoi subsp. asoensis.</title>
        <authorList>
            <person name="Liu L.-L."/>
        </authorList>
    </citation>
    <scope>NUCLEOTIDE SEQUENCE [LARGE SCALE GENOMIC DNA]</scope>
    <source>
        <strain evidence="3">H2S5</strain>
    </source>
</reference>
<organism evidence="3 4">
    <name type="scientific">Streptomyces asoensis</name>
    <dbReference type="NCBI Taxonomy" id="249586"/>
    <lineage>
        <taxon>Bacteria</taxon>
        <taxon>Bacillati</taxon>
        <taxon>Actinomycetota</taxon>
        <taxon>Actinomycetes</taxon>
        <taxon>Kitasatosporales</taxon>
        <taxon>Streptomycetaceae</taxon>
        <taxon>Streptomyces</taxon>
    </lineage>
</organism>
<feature type="region of interest" description="Disordered" evidence="1">
    <location>
        <begin position="1"/>
        <end position="42"/>
    </location>
</feature>
<feature type="compositionally biased region" description="Pro residues" evidence="1">
    <location>
        <begin position="15"/>
        <end position="27"/>
    </location>
</feature>